<dbReference type="Gene3D" id="1.10.10.10">
    <property type="entry name" value="Winged helix-like DNA-binding domain superfamily/Winged helix DNA-binding domain"/>
    <property type="match status" value="1"/>
</dbReference>
<feature type="domain" description="HTH luxR-type" evidence="3">
    <location>
        <begin position="97"/>
        <end position="162"/>
    </location>
</feature>
<dbReference type="InterPro" id="IPR039420">
    <property type="entry name" value="WalR-like"/>
</dbReference>
<dbReference type="PROSITE" id="PS50043">
    <property type="entry name" value="HTH_LUXR_2"/>
    <property type="match status" value="1"/>
</dbReference>
<evidence type="ECO:0000313" key="5">
    <source>
        <dbReference type="Proteomes" id="UP000198885"/>
    </source>
</evidence>
<reference evidence="4 5" key="1">
    <citation type="submission" date="2016-10" db="EMBL/GenBank/DDBJ databases">
        <authorList>
            <person name="de Groot N.N."/>
        </authorList>
    </citation>
    <scope>NUCLEOTIDE SEQUENCE [LARGE SCALE GENOMIC DNA]</scope>
    <source>
        <strain evidence="4 5">DSM 23042</strain>
    </source>
</reference>
<keyword evidence="2" id="KW-0812">Transmembrane</keyword>
<dbReference type="AlphaFoldDB" id="A0A1H9PBR7"/>
<evidence type="ECO:0000256" key="2">
    <source>
        <dbReference type="SAM" id="Phobius"/>
    </source>
</evidence>
<keyword evidence="2" id="KW-1133">Transmembrane helix</keyword>
<dbReference type="RefSeq" id="WP_235859741.1">
    <property type="nucleotide sequence ID" value="NZ_CBDDGO010000004.1"/>
</dbReference>
<protein>
    <submittedName>
        <fullName evidence="4">Regulatory protein, luxR family</fullName>
    </submittedName>
</protein>
<dbReference type="GO" id="GO:0003677">
    <property type="term" value="F:DNA binding"/>
    <property type="evidence" value="ECO:0007669"/>
    <property type="project" value="UniProtKB-KW"/>
</dbReference>
<keyword evidence="2" id="KW-0472">Membrane</keyword>
<gene>
    <name evidence="4" type="ORF">SAMN04490244_101111</name>
</gene>
<dbReference type="Pfam" id="PF00196">
    <property type="entry name" value="GerE"/>
    <property type="match status" value="1"/>
</dbReference>
<dbReference type="SUPFAM" id="SSF46894">
    <property type="entry name" value="C-terminal effector domain of the bipartite response regulators"/>
    <property type="match status" value="1"/>
</dbReference>
<dbReference type="InterPro" id="IPR036388">
    <property type="entry name" value="WH-like_DNA-bd_sf"/>
</dbReference>
<sequence>MDRAINLPHADARPYGLALLILAQVVCAGFFLWDVAEDWAMSTDPLWHLSTEMGATLALAAAIIFETRSVLRLLERKAHLERSASVAAKAMTEVIEAHFDAWSLTPSERDVANFLVKGMSIAEIATLRGSAEGTVKSHLNAVYRKSGTRNRGELLSLILESLMDRPPPG</sequence>
<dbReference type="InterPro" id="IPR000792">
    <property type="entry name" value="Tscrpt_reg_LuxR_C"/>
</dbReference>
<dbReference type="InterPro" id="IPR016032">
    <property type="entry name" value="Sig_transdc_resp-reg_C-effctor"/>
</dbReference>
<dbReference type="STRING" id="641238.SAMN04490244_101111"/>
<proteinExistence type="predicted"/>
<feature type="transmembrane region" description="Helical" evidence="2">
    <location>
        <begin position="53"/>
        <end position="74"/>
    </location>
</feature>
<keyword evidence="1" id="KW-0238">DNA-binding</keyword>
<dbReference type="PRINTS" id="PR00038">
    <property type="entry name" value="HTHLUXR"/>
</dbReference>
<organism evidence="4 5">
    <name type="scientific">Tranquillimonas rosea</name>
    <dbReference type="NCBI Taxonomy" id="641238"/>
    <lineage>
        <taxon>Bacteria</taxon>
        <taxon>Pseudomonadati</taxon>
        <taxon>Pseudomonadota</taxon>
        <taxon>Alphaproteobacteria</taxon>
        <taxon>Rhodobacterales</taxon>
        <taxon>Roseobacteraceae</taxon>
        <taxon>Tranquillimonas</taxon>
    </lineage>
</organism>
<evidence type="ECO:0000313" key="4">
    <source>
        <dbReference type="EMBL" id="SER45646.1"/>
    </source>
</evidence>
<dbReference type="CDD" id="cd06170">
    <property type="entry name" value="LuxR_C_like"/>
    <property type="match status" value="1"/>
</dbReference>
<evidence type="ECO:0000259" key="3">
    <source>
        <dbReference type="PROSITE" id="PS50043"/>
    </source>
</evidence>
<dbReference type="EMBL" id="FOGU01000001">
    <property type="protein sequence ID" value="SER45646.1"/>
    <property type="molecule type" value="Genomic_DNA"/>
</dbReference>
<evidence type="ECO:0000256" key="1">
    <source>
        <dbReference type="ARBA" id="ARBA00023125"/>
    </source>
</evidence>
<dbReference type="PANTHER" id="PTHR43214:SF43">
    <property type="entry name" value="TWO-COMPONENT RESPONSE REGULATOR"/>
    <property type="match status" value="1"/>
</dbReference>
<dbReference type="Proteomes" id="UP000198885">
    <property type="component" value="Unassembled WGS sequence"/>
</dbReference>
<feature type="transmembrane region" description="Helical" evidence="2">
    <location>
        <begin position="12"/>
        <end position="33"/>
    </location>
</feature>
<name>A0A1H9PBR7_9RHOB</name>
<dbReference type="PANTHER" id="PTHR43214">
    <property type="entry name" value="TWO-COMPONENT RESPONSE REGULATOR"/>
    <property type="match status" value="1"/>
</dbReference>
<accession>A0A1H9PBR7</accession>
<keyword evidence="5" id="KW-1185">Reference proteome</keyword>
<dbReference type="GO" id="GO:0006355">
    <property type="term" value="P:regulation of DNA-templated transcription"/>
    <property type="evidence" value="ECO:0007669"/>
    <property type="project" value="InterPro"/>
</dbReference>
<dbReference type="SMART" id="SM00421">
    <property type="entry name" value="HTH_LUXR"/>
    <property type="match status" value="1"/>
</dbReference>